<proteinExistence type="predicted"/>
<name>A0A166P2B8_9AGAM</name>
<accession>A0A166P2B8</accession>
<dbReference type="OrthoDB" id="3199698at2759"/>
<dbReference type="AlphaFoldDB" id="A0A166P2B8"/>
<gene>
    <name evidence="1" type="ORF">FIBSPDRAFT_909420</name>
</gene>
<dbReference type="Pfam" id="PF18759">
    <property type="entry name" value="Plavaka"/>
    <property type="match status" value="2"/>
</dbReference>
<evidence type="ECO:0000313" key="2">
    <source>
        <dbReference type="Proteomes" id="UP000076532"/>
    </source>
</evidence>
<reference evidence="1 2" key="1">
    <citation type="journal article" date="2016" name="Mol. Biol. Evol.">
        <title>Comparative Genomics of Early-Diverging Mushroom-Forming Fungi Provides Insights into the Origins of Lignocellulose Decay Capabilities.</title>
        <authorList>
            <person name="Nagy L.G."/>
            <person name="Riley R."/>
            <person name="Tritt A."/>
            <person name="Adam C."/>
            <person name="Daum C."/>
            <person name="Floudas D."/>
            <person name="Sun H."/>
            <person name="Yadav J.S."/>
            <person name="Pangilinan J."/>
            <person name="Larsson K.H."/>
            <person name="Matsuura K."/>
            <person name="Barry K."/>
            <person name="Labutti K."/>
            <person name="Kuo R."/>
            <person name="Ohm R.A."/>
            <person name="Bhattacharya S.S."/>
            <person name="Shirouzu T."/>
            <person name="Yoshinaga Y."/>
            <person name="Martin F.M."/>
            <person name="Grigoriev I.V."/>
            <person name="Hibbett D.S."/>
        </authorList>
    </citation>
    <scope>NUCLEOTIDE SEQUENCE [LARGE SCALE GENOMIC DNA]</scope>
    <source>
        <strain evidence="1 2">CBS 109695</strain>
    </source>
</reference>
<dbReference type="EMBL" id="KV417519">
    <property type="protein sequence ID" value="KZP25631.1"/>
    <property type="molecule type" value="Genomic_DNA"/>
</dbReference>
<keyword evidence="2" id="KW-1185">Reference proteome</keyword>
<sequence>MTQHTGKDLIAQDPQTHGAMFVPIILGSDKTTVSVATGANDYWPVYMSIGNIHNNARKGHRNGLVVLGFLPAPKTDKEHSGDDGMTDAEVFRCPDGHFRRVIFGLGPYIADYPEQCMLACIVQGWCVRCENSRLTISSHQHDKCVPRSREHTNALLEELELGTLWVEYGLVGDIVVRTFKDHLVDWVCRYLYCKHPKREAKKILDDIDRRIALAPPFAGLRRFPQGRGFKQWTGDDSKALMKVYLSAIEGHVPVEMIRAMAAFLDFCYIVRRDVIDTDILQELQDALDRFHFYREIFEQSGVRPEGFNLPRQHSLNHYFKLIRAFGAPNGVCSSITESKHIKAIKEPWRCSSRYEALFQMLVINSWLDKLAAARVDFAARGMLEGRNVDPFDLGDDIQQPDFVMLIHEFLRDQLHPASDSSDSLDSTPHTLPFFNGRISMYSSAVATFQAPSDLRGAKPRRQHIHAVSNWRKREARYDCMLLETDDTVDGMLGMDIARARMFFSFNFHGKFYPCVLAHWYSRTNGAVDENTGMWVVQQDFEFGKPSTAVLHLDTILRAVHLLPVYATSTFVPRRLSPAHSLDIFKVFYVNKYADHHSFEVVR</sequence>
<protein>
    <submittedName>
        <fullName evidence="1">Uncharacterized protein</fullName>
    </submittedName>
</protein>
<evidence type="ECO:0000313" key="1">
    <source>
        <dbReference type="EMBL" id="KZP25631.1"/>
    </source>
</evidence>
<dbReference type="Proteomes" id="UP000076532">
    <property type="component" value="Unassembled WGS sequence"/>
</dbReference>
<organism evidence="1 2">
    <name type="scientific">Athelia psychrophila</name>
    <dbReference type="NCBI Taxonomy" id="1759441"/>
    <lineage>
        <taxon>Eukaryota</taxon>
        <taxon>Fungi</taxon>
        <taxon>Dikarya</taxon>
        <taxon>Basidiomycota</taxon>
        <taxon>Agaricomycotina</taxon>
        <taxon>Agaricomycetes</taxon>
        <taxon>Agaricomycetidae</taxon>
        <taxon>Atheliales</taxon>
        <taxon>Atheliaceae</taxon>
        <taxon>Athelia</taxon>
    </lineage>
</organism>
<dbReference type="InterPro" id="IPR041078">
    <property type="entry name" value="Plavaka"/>
</dbReference>